<evidence type="ECO:0000256" key="9">
    <source>
        <dbReference type="ARBA" id="ARBA00022806"/>
    </source>
</evidence>
<dbReference type="InterPro" id="IPR004589">
    <property type="entry name" value="DNA_helicase_ATP-dep_RecQ"/>
</dbReference>
<dbReference type="CDD" id="cd18016">
    <property type="entry name" value="DEXHc_RecQ2_BLM"/>
    <property type="match status" value="1"/>
</dbReference>
<dbReference type="Pfam" id="PF09382">
    <property type="entry name" value="RQC"/>
    <property type="match status" value="1"/>
</dbReference>
<dbReference type="InterPro" id="IPR018982">
    <property type="entry name" value="RQC_domain"/>
</dbReference>
<evidence type="ECO:0000256" key="7">
    <source>
        <dbReference type="ARBA" id="ARBA00022763"/>
    </source>
</evidence>
<dbReference type="NCBIfam" id="TIGR00614">
    <property type="entry name" value="recQ_fam"/>
    <property type="match status" value="1"/>
</dbReference>
<dbReference type="SUPFAM" id="SSF47819">
    <property type="entry name" value="HRDC-like"/>
    <property type="match status" value="1"/>
</dbReference>
<evidence type="ECO:0000256" key="10">
    <source>
        <dbReference type="ARBA" id="ARBA00022833"/>
    </source>
</evidence>
<reference evidence="25 26" key="1">
    <citation type="submission" date="2025-04" db="UniProtKB">
        <authorList>
            <consortium name="RefSeq"/>
        </authorList>
    </citation>
    <scope>IDENTIFICATION</scope>
</reference>
<evidence type="ECO:0000256" key="6">
    <source>
        <dbReference type="ARBA" id="ARBA00022741"/>
    </source>
</evidence>
<evidence type="ECO:0000256" key="4">
    <source>
        <dbReference type="ARBA" id="ARBA00022705"/>
    </source>
</evidence>
<keyword evidence="10" id="KW-0862">Zinc</keyword>
<feature type="compositionally biased region" description="Polar residues" evidence="20">
    <location>
        <begin position="388"/>
        <end position="400"/>
    </location>
</feature>
<dbReference type="Pfam" id="PF16202">
    <property type="entry name" value="BLM_N"/>
    <property type="match status" value="1"/>
</dbReference>
<evidence type="ECO:0000256" key="19">
    <source>
        <dbReference type="ARBA" id="ARBA00073450"/>
    </source>
</evidence>
<evidence type="ECO:0000313" key="25">
    <source>
        <dbReference type="RefSeq" id="XP_033776246.1"/>
    </source>
</evidence>
<dbReference type="Proteomes" id="UP000515159">
    <property type="component" value="Chromosome 14"/>
</dbReference>
<dbReference type="SMART" id="SM00341">
    <property type="entry name" value="HRDC"/>
    <property type="match status" value="1"/>
</dbReference>
<dbReference type="GO" id="GO:0000724">
    <property type="term" value="P:double-strand break repair via homologous recombination"/>
    <property type="evidence" value="ECO:0007669"/>
    <property type="project" value="TreeGrafter"/>
</dbReference>
<dbReference type="CDD" id="cd18794">
    <property type="entry name" value="SF2_C_RecQ"/>
    <property type="match status" value="1"/>
</dbReference>
<dbReference type="InterPro" id="IPR027417">
    <property type="entry name" value="P-loop_NTPase"/>
</dbReference>
<dbReference type="SMART" id="SM00490">
    <property type="entry name" value="HELICc"/>
    <property type="match status" value="1"/>
</dbReference>
<evidence type="ECO:0000256" key="12">
    <source>
        <dbReference type="ARBA" id="ARBA00023125"/>
    </source>
</evidence>
<dbReference type="RefSeq" id="XP_033776247.1">
    <property type="nucleotide sequence ID" value="XM_033920356.1"/>
</dbReference>
<dbReference type="GO" id="GO:0000723">
    <property type="term" value="P:telomere maintenance"/>
    <property type="evidence" value="ECO:0007669"/>
    <property type="project" value="TreeGrafter"/>
</dbReference>
<dbReference type="GO" id="GO:0005737">
    <property type="term" value="C:cytoplasm"/>
    <property type="evidence" value="ECO:0007669"/>
    <property type="project" value="TreeGrafter"/>
</dbReference>
<dbReference type="InterPro" id="IPR010997">
    <property type="entry name" value="HRDC-like_sf"/>
</dbReference>
<feature type="compositionally biased region" description="Basic residues" evidence="20">
    <location>
        <begin position="1246"/>
        <end position="1266"/>
    </location>
</feature>
<keyword evidence="13" id="KW-0234">DNA repair</keyword>
<dbReference type="GO" id="GO:0003677">
    <property type="term" value="F:DNA binding"/>
    <property type="evidence" value="ECO:0007669"/>
    <property type="project" value="UniProtKB-KW"/>
</dbReference>
<dbReference type="Pfam" id="PF00271">
    <property type="entry name" value="Helicase_C"/>
    <property type="match status" value="1"/>
</dbReference>
<dbReference type="Gene3D" id="3.40.50.300">
    <property type="entry name" value="P-loop containing nucleotide triphosphate hydrolases"/>
    <property type="match status" value="2"/>
</dbReference>
<dbReference type="Pfam" id="PF16124">
    <property type="entry name" value="RecQ_Zn_bind"/>
    <property type="match status" value="1"/>
</dbReference>
<evidence type="ECO:0000256" key="16">
    <source>
        <dbReference type="ARBA" id="ARBA00034617"/>
    </source>
</evidence>
<dbReference type="CTD" id="641"/>
<dbReference type="Pfam" id="PF00570">
    <property type="entry name" value="HRDC"/>
    <property type="match status" value="1"/>
</dbReference>
<dbReference type="Gene3D" id="1.10.150.80">
    <property type="entry name" value="HRDC domain"/>
    <property type="match status" value="1"/>
</dbReference>
<evidence type="ECO:0000259" key="21">
    <source>
        <dbReference type="PROSITE" id="PS50967"/>
    </source>
</evidence>
<feature type="compositionally biased region" description="Low complexity" evidence="20">
    <location>
        <begin position="1287"/>
        <end position="1305"/>
    </location>
</feature>
<dbReference type="InterPro" id="IPR044876">
    <property type="entry name" value="HRDC_dom_sf"/>
</dbReference>
<feature type="region of interest" description="Disordered" evidence="20">
    <location>
        <begin position="380"/>
        <end position="400"/>
    </location>
</feature>
<evidence type="ECO:0000313" key="27">
    <source>
        <dbReference type="RefSeq" id="XP_033776249.1"/>
    </source>
</evidence>
<dbReference type="KEGG" id="gsh:117348345"/>
<dbReference type="InterPro" id="IPR036390">
    <property type="entry name" value="WH_DNA-bd_sf"/>
</dbReference>
<evidence type="ECO:0000256" key="17">
    <source>
        <dbReference type="ARBA" id="ARBA00034808"/>
    </source>
</evidence>
<evidence type="ECO:0000256" key="1">
    <source>
        <dbReference type="ARBA" id="ARBA00001947"/>
    </source>
</evidence>
<dbReference type="InterPro" id="IPR002464">
    <property type="entry name" value="DNA/RNA_helicase_DEAH_CS"/>
</dbReference>
<evidence type="ECO:0000259" key="23">
    <source>
        <dbReference type="PROSITE" id="PS51194"/>
    </source>
</evidence>
<dbReference type="PROSITE" id="PS51192">
    <property type="entry name" value="HELICASE_ATP_BIND_1"/>
    <property type="match status" value="1"/>
</dbReference>
<feature type="compositionally biased region" description="Polar residues" evidence="20">
    <location>
        <begin position="1269"/>
        <end position="1286"/>
    </location>
</feature>
<dbReference type="SUPFAM" id="SSF46785">
    <property type="entry name" value="Winged helix' DNA-binding domain"/>
    <property type="match status" value="1"/>
</dbReference>
<keyword evidence="15" id="KW-0539">Nucleus</keyword>
<dbReference type="InterPro" id="IPR032437">
    <property type="entry name" value="BLM_N"/>
</dbReference>
<feature type="compositionally biased region" description="Basic and acidic residues" evidence="20">
    <location>
        <begin position="1226"/>
        <end position="1236"/>
    </location>
</feature>
<dbReference type="GO" id="GO:0005634">
    <property type="term" value="C:nucleus"/>
    <property type="evidence" value="ECO:0007669"/>
    <property type="project" value="UniProtKB-SubCell"/>
</dbReference>
<keyword evidence="7" id="KW-0227">DNA damage</keyword>
<gene>
    <name evidence="25 26 27" type="primary">BLM</name>
</gene>
<feature type="domain" description="Helicase ATP-binding" evidence="22">
    <location>
        <begin position="594"/>
        <end position="769"/>
    </location>
</feature>
<dbReference type="GO" id="GO:0016818">
    <property type="term" value="F:hydrolase activity, acting on acid anhydrides, in phosphorus-containing anhydrides"/>
    <property type="evidence" value="ECO:0007669"/>
    <property type="project" value="InterPro"/>
</dbReference>
<dbReference type="GeneID" id="117348345"/>
<accession>A0A6P8NYI8</accession>
<evidence type="ECO:0000256" key="5">
    <source>
        <dbReference type="ARBA" id="ARBA00022723"/>
    </source>
</evidence>
<dbReference type="InterPro" id="IPR001650">
    <property type="entry name" value="Helicase_C-like"/>
</dbReference>
<dbReference type="EC" id="5.6.2.4" evidence="17"/>
<evidence type="ECO:0000256" key="18">
    <source>
        <dbReference type="ARBA" id="ARBA00044542"/>
    </source>
</evidence>
<feature type="region of interest" description="Disordered" evidence="20">
    <location>
        <begin position="1209"/>
        <end position="1330"/>
    </location>
</feature>
<comment type="cofactor">
    <cofactor evidence="1">
        <name>Zn(2+)</name>
        <dbReference type="ChEBI" id="CHEBI:29105"/>
    </cofactor>
</comment>
<dbReference type="PANTHER" id="PTHR13710">
    <property type="entry name" value="DNA HELICASE RECQ FAMILY MEMBER"/>
    <property type="match status" value="1"/>
</dbReference>
<feature type="domain" description="HRDC" evidence="21">
    <location>
        <begin position="1125"/>
        <end position="1205"/>
    </location>
</feature>
<dbReference type="InterPro" id="IPR011545">
    <property type="entry name" value="DEAD/DEAH_box_helicase_dom"/>
</dbReference>
<evidence type="ECO:0000313" key="26">
    <source>
        <dbReference type="RefSeq" id="XP_033776247.1"/>
    </source>
</evidence>
<evidence type="ECO:0000313" key="24">
    <source>
        <dbReference type="Proteomes" id="UP000515159"/>
    </source>
</evidence>
<comment type="similarity">
    <text evidence="3">Belongs to the helicase family. RecQ subfamily.</text>
</comment>
<dbReference type="InterPro" id="IPR014001">
    <property type="entry name" value="Helicase_ATP-bd"/>
</dbReference>
<dbReference type="InterPro" id="IPR036388">
    <property type="entry name" value="WH-like_DNA-bd_sf"/>
</dbReference>
<dbReference type="InterPro" id="IPR032284">
    <property type="entry name" value="RecQ_Zn-bd"/>
</dbReference>
<comment type="catalytic activity">
    <reaction evidence="16">
        <text>Couples ATP hydrolysis with the unwinding of duplex DNA by translocating in the 3'-5' direction.</text>
        <dbReference type="EC" id="5.6.2.4"/>
    </reaction>
</comment>
<sequence>MSHIPQNNLQRQLEFHSAKGHLQKLALQKPRNISFTFKKKSLSNNAAANDLFKVKYLSSLKEQNGNVCKKFSLTKSLPSLINLKEQNKGTERQHTAVLEFQDTIQQETPPPSKHQKLTDSPSKEAHFNSSFSSVISLEDWDDIDDFDTPCKEKNSRSFVPVKSCPAPVKCTGHTNAARPWMFKSTCEKQGLAVAWANASSVPQNRLVGSLDSSEVSLLCVDDSISDTFKEVEVKNTRSSAVGTDDAQSKVEGKTCKETQWSSGEKDLASQQHALYIVMERICELVDALPSTELKTLSCGKDLLLQRGLRRRIVADWTERQISSSDPGIQHVMENSCLSRSSLSMDSSTPLPSLHPVPRNSLSLDSISAHSLQFNTLSFRTRTKDSSSQERTSSDLNHSDWTSTGTASIGLEICGTEKKLPHSEGDDQAPFEFPSISSSFHTSLRTEEGKEEGTTSFLNISSITKSVTSQTQLNSSKEDILKPEEMVFDDVDCLDEDLQFVECSQNIPAARNVPASPFAAREHSIAKENILGPAAYSSSFQTDRWCSDSPLNKSSLGTTHERFRGFTFSHSKEMMKIFHKKFGLHHFRTNQLEAINASIFGEDSFILMPTGGGKSLCYQLPACISPGVTVVISPLRSLIIDQVQKLTTLDIPATYLTGDKTDSEARSIYMQLSKKDPIIKLLYVTPEKVCASTRLISTLENLYERQLLSRFVIDEAHCVSQWGHDFRPDYKRLNMLRQKFPSVPMMALTATANPRVQKDILNQLKMSRPQVFTMSFNRHNLKYEVLPKKPKKIALDCIEWIKKYHPNDSGIIYCLSRHECDTIAESLQKEGLAALSYHAGLSDSSRDYVQHKWINQEDCQVICATIAFGMGIDKPDVRYVIHASLPKSMEGYYQESGRAGRDGEMSHCLLFYTYNDVTRLRRLIQMEREGTSQSKQTHFNNLYSMVHYCENVVECRRLHLLAYFGENNFNPMFCKEHPDVACDNCCRKKNYKSRNVTEDVKSIVQFVQQHCAVKGKSKATGRLTLNMMVDIFLGSKGAKVQTGIYGKGTAYSRHNAERLFRKLVLDRILDEELYITANDQAVAYVSLGEKAQAVLHGYLQVEFQDVENISSIRKQSSGSSHVSQRQKMVKKCLEELTELCKRLGKIFGVHYFNIFNTATIKRIAETLSPDPEVLLGIDGVTEDKLEKYGAELIDVLQKYSEWTLPVDEDSQKSTVSSCGSTGGAVRQDNDQKQDCEQNKTSSYFRTKANRGTKRKNAAFFRKSTKRRTASENQQSASRRNCKTGFSRTSSNSQPASLSTSSTSSYSRKPGFMAPPVPQNNRRFLKPSYTLL</sequence>
<evidence type="ECO:0000259" key="22">
    <source>
        <dbReference type="PROSITE" id="PS51192"/>
    </source>
</evidence>
<dbReference type="OrthoDB" id="10261556at2759"/>
<dbReference type="GO" id="GO:0005524">
    <property type="term" value="F:ATP binding"/>
    <property type="evidence" value="ECO:0007669"/>
    <property type="project" value="UniProtKB-KW"/>
</dbReference>
<comment type="subcellular location">
    <subcellularLocation>
        <location evidence="2">Nucleus</location>
    </subcellularLocation>
</comment>
<evidence type="ECO:0000256" key="13">
    <source>
        <dbReference type="ARBA" id="ARBA00023204"/>
    </source>
</evidence>
<dbReference type="PROSITE" id="PS51194">
    <property type="entry name" value="HELICASE_CTER"/>
    <property type="match status" value="1"/>
</dbReference>
<dbReference type="GO" id="GO:0005694">
    <property type="term" value="C:chromosome"/>
    <property type="evidence" value="ECO:0007669"/>
    <property type="project" value="TreeGrafter"/>
</dbReference>
<dbReference type="PROSITE" id="PS00690">
    <property type="entry name" value="DEAH_ATP_HELICASE"/>
    <property type="match status" value="1"/>
</dbReference>
<evidence type="ECO:0000256" key="8">
    <source>
        <dbReference type="ARBA" id="ARBA00022801"/>
    </source>
</evidence>
<keyword evidence="5" id="KW-0479">Metal-binding</keyword>
<dbReference type="GO" id="GO:0009378">
    <property type="term" value="F:four-way junction helicase activity"/>
    <property type="evidence" value="ECO:0007669"/>
    <property type="project" value="TreeGrafter"/>
</dbReference>
<dbReference type="RefSeq" id="XP_033776249.1">
    <property type="nucleotide sequence ID" value="XM_033920358.1"/>
</dbReference>
<dbReference type="SMART" id="SM00487">
    <property type="entry name" value="DEXDc"/>
    <property type="match status" value="1"/>
</dbReference>
<feature type="region of interest" description="Disordered" evidence="20">
    <location>
        <begin position="103"/>
        <end position="125"/>
    </location>
</feature>
<dbReference type="InterPro" id="IPR002121">
    <property type="entry name" value="HRDC_dom"/>
</dbReference>
<keyword evidence="24" id="KW-1185">Reference proteome</keyword>
<dbReference type="FunFam" id="3.40.50.300:FF:000340">
    <property type="entry name" value="Bloom syndrome, RecQ helicase"/>
    <property type="match status" value="1"/>
</dbReference>
<keyword evidence="8" id="KW-0378">Hydrolase</keyword>
<dbReference type="RefSeq" id="XP_033776246.1">
    <property type="nucleotide sequence ID" value="XM_033920355.1"/>
</dbReference>
<dbReference type="FunFam" id="1.10.150.80:FF:000003">
    <property type="entry name" value="Bloom syndrome RecQ-like helicase"/>
    <property type="match status" value="1"/>
</dbReference>
<keyword evidence="14" id="KW-0413">Isomerase</keyword>
<keyword evidence="4" id="KW-0235">DNA replication</keyword>
<evidence type="ECO:0000256" key="2">
    <source>
        <dbReference type="ARBA" id="ARBA00004123"/>
    </source>
</evidence>
<dbReference type="Gene3D" id="1.10.10.10">
    <property type="entry name" value="Winged helix-like DNA-binding domain superfamily/Winged helix DNA-binding domain"/>
    <property type="match status" value="1"/>
</dbReference>
<evidence type="ECO:0000256" key="15">
    <source>
        <dbReference type="ARBA" id="ARBA00023242"/>
    </source>
</evidence>
<keyword evidence="6" id="KW-0547">Nucleotide-binding</keyword>
<keyword evidence="11" id="KW-0067">ATP-binding</keyword>
<dbReference type="Pfam" id="PF00270">
    <property type="entry name" value="DEAD"/>
    <property type="match status" value="1"/>
</dbReference>
<organism evidence="24 27">
    <name type="scientific">Geotrypetes seraphini</name>
    <name type="common">Gaboon caecilian</name>
    <name type="synonym">Caecilia seraphini</name>
    <dbReference type="NCBI Taxonomy" id="260995"/>
    <lineage>
        <taxon>Eukaryota</taxon>
        <taxon>Metazoa</taxon>
        <taxon>Chordata</taxon>
        <taxon>Craniata</taxon>
        <taxon>Vertebrata</taxon>
        <taxon>Euteleostomi</taxon>
        <taxon>Amphibia</taxon>
        <taxon>Gymnophiona</taxon>
        <taxon>Geotrypetes</taxon>
    </lineage>
</organism>
<evidence type="ECO:0000256" key="3">
    <source>
        <dbReference type="ARBA" id="ARBA00005446"/>
    </source>
</evidence>
<dbReference type="GO" id="GO:0006260">
    <property type="term" value="P:DNA replication"/>
    <property type="evidence" value="ECO:0007669"/>
    <property type="project" value="UniProtKB-KW"/>
</dbReference>
<evidence type="ECO:0000256" key="14">
    <source>
        <dbReference type="ARBA" id="ARBA00023235"/>
    </source>
</evidence>
<dbReference type="FunFam" id="3.40.50.300:FF:000537">
    <property type="entry name" value="Bloom syndrome RecQ-like helicase"/>
    <property type="match status" value="1"/>
</dbReference>
<dbReference type="SUPFAM" id="SSF52540">
    <property type="entry name" value="P-loop containing nucleoside triphosphate hydrolases"/>
    <property type="match status" value="2"/>
</dbReference>
<dbReference type="PROSITE" id="PS50967">
    <property type="entry name" value="HRDC"/>
    <property type="match status" value="1"/>
</dbReference>
<proteinExistence type="inferred from homology"/>
<keyword evidence="9" id="KW-0347">Helicase</keyword>
<dbReference type="GO" id="GO:0046872">
    <property type="term" value="F:metal ion binding"/>
    <property type="evidence" value="ECO:0007669"/>
    <property type="project" value="UniProtKB-KW"/>
</dbReference>
<feature type="domain" description="Helicase C-terminal" evidence="23">
    <location>
        <begin position="795"/>
        <end position="942"/>
    </location>
</feature>
<evidence type="ECO:0000256" key="11">
    <source>
        <dbReference type="ARBA" id="ARBA00022840"/>
    </source>
</evidence>
<dbReference type="PANTHER" id="PTHR13710:SF153">
    <property type="entry name" value="RECQ-LIKE DNA HELICASE BLM"/>
    <property type="match status" value="1"/>
</dbReference>
<dbReference type="GO" id="GO:0043138">
    <property type="term" value="F:3'-5' DNA helicase activity"/>
    <property type="evidence" value="ECO:0007669"/>
    <property type="project" value="UniProtKB-EC"/>
</dbReference>
<evidence type="ECO:0000256" key="20">
    <source>
        <dbReference type="SAM" id="MobiDB-lite"/>
    </source>
</evidence>
<name>A0A6P8NYI8_GEOSA</name>
<dbReference type="SMART" id="SM00956">
    <property type="entry name" value="RQC"/>
    <property type="match status" value="1"/>
</dbReference>
<keyword evidence="12" id="KW-0238">DNA-binding</keyword>
<protein>
    <recommendedName>
        <fullName evidence="19">RecQ-like DNA helicase BLM</fullName>
        <ecNumber evidence="17">5.6.2.4</ecNumber>
    </recommendedName>
    <alternativeName>
        <fullName evidence="18">DNA 3'-5' helicase BLM</fullName>
    </alternativeName>
</protein>